<sequence>MPARARSGSLMTDAVIRSRTEEEIVFDAPGTDQPDSRRLLHWPIGYSPDFSDLWSLGEVVIDAQPEVVFGHLADICRRERDFTGIGDGSAADTEPQGLQTDSEFTYRLDGLAVRARVGECSRGSRLAWFAQGIDVGLYQEWLFLARGCRTLVLMGFAARGPAAIAHREADPAGAQRMVHRCLAGLKAQVERGTGTA</sequence>
<reference evidence="1" key="1">
    <citation type="journal article" date="2014" name="Int. J. Syst. Evol. Microbiol.">
        <title>Complete genome sequence of Corynebacterium casei LMG S-19264T (=DSM 44701T), isolated from a smear-ripened cheese.</title>
        <authorList>
            <consortium name="US DOE Joint Genome Institute (JGI-PGF)"/>
            <person name="Walter F."/>
            <person name="Albersmeier A."/>
            <person name="Kalinowski J."/>
            <person name="Ruckert C."/>
        </authorList>
    </citation>
    <scope>NUCLEOTIDE SEQUENCE</scope>
    <source>
        <strain evidence="1">JCM 3086</strain>
    </source>
</reference>
<dbReference type="AlphaFoldDB" id="A0A917KW53"/>
<dbReference type="InterPro" id="IPR023393">
    <property type="entry name" value="START-like_dom_sf"/>
</dbReference>
<dbReference type="Proteomes" id="UP000657574">
    <property type="component" value="Unassembled WGS sequence"/>
</dbReference>
<proteinExistence type="predicted"/>
<gene>
    <name evidence="1" type="ORF">GCM10010121_045180</name>
</gene>
<dbReference type="EMBL" id="BMQA01000014">
    <property type="protein sequence ID" value="GGJ28816.1"/>
    <property type="molecule type" value="Genomic_DNA"/>
</dbReference>
<comment type="caution">
    <text evidence="1">The sequence shown here is derived from an EMBL/GenBank/DDBJ whole genome shotgun (WGS) entry which is preliminary data.</text>
</comment>
<reference evidence="1" key="2">
    <citation type="submission" date="2020-09" db="EMBL/GenBank/DDBJ databases">
        <authorList>
            <person name="Sun Q."/>
            <person name="Ohkuma M."/>
        </authorList>
    </citation>
    <scope>NUCLEOTIDE SEQUENCE</scope>
    <source>
        <strain evidence="1">JCM 3086</strain>
    </source>
</reference>
<evidence type="ECO:0000313" key="1">
    <source>
        <dbReference type="EMBL" id="GGJ28816.1"/>
    </source>
</evidence>
<evidence type="ECO:0000313" key="2">
    <source>
        <dbReference type="Proteomes" id="UP000657574"/>
    </source>
</evidence>
<keyword evidence="2" id="KW-1185">Reference proteome</keyword>
<accession>A0A917KW53</accession>
<dbReference type="SUPFAM" id="SSF55961">
    <property type="entry name" value="Bet v1-like"/>
    <property type="match status" value="1"/>
</dbReference>
<protein>
    <submittedName>
        <fullName evidence="1">Uncharacterized protein</fullName>
    </submittedName>
</protein>
<dbReference type="Gene3D" id="3.30.530.20">
    <property type="match status" value="1"/>
</dbReference>
<organism evidence="1 2">
    <name type="scientific">Streptomyces brasiliensis</name>
    <dbReference type="NCBI Taxonomy" id="1954"/>
    <lineage>
        <taxon>Bacteria</taxon>
        <taxon>Bacillati</taxon>
        <taxon>Actinomycetota</taxon>
        <taxon>Actinomycetes</taxon>
        <taxon>Kitasatosporales</taxon>
        <taxon>Streptomycetaceae</taxon>
        <taxon>Streptomyces</taxon>
    </lineage>
</organism>
<name>A0A917KW53_9ACTN</name>